<name>A0ABN7UTT7_GIGMA</name>
<evidence type="ECO:0000313" key="2">
    <source>
        <dbReference type="EMBL" id="CAG8669471.1"/>
    </source>
</evidence>
<sequence>MNNNINNTGSETNNKVTKSSTSPKTSLKVTPKEINKVTTTNHKKVNKKVNNSRPRLSSRCAHPKHEEYTEKLPKPPTSGPPSKKRKNNQGKEVIFDVEGRALVPMPKRLEGVLNLDRGSLMCRPCLAKTDKDPEVKSPLITQQKRSTFHQNLFSRRMSARGSKLIWLATINDLEILTSHFYILFRLSNFPFSAFDRYCALH</sequence>
<gene>
    <name evidence="2" type="ORF">GMARGA_LOCUS10338</name>
</gene>
<accession>A0ABN7UTT7</accession>
<reference evidence="2 3" key="1">
    <citation type="submission" date="2021-06" db="EMBL/GenBank/DDBJ databases">
        <authorList>
            <person name="Kallberg Y."/>
            <person name="Tangrot J."/>
            <person name="Rosling A."/>
        </authorList>
    </citation>
    <scope>NUCLEOTIDE SEQUENCE [LARGE SCALE GENOMIC DNA]</scope>
    <source>
        <strain evidence="2 3">120-4 pot B 10/14</strain>
    </source>
</reference>
<dbReference type="EMBL" id="CAJVQB010005764">
    <property type="protein sequence ID" value="CAG8669471.1"/>
    <property type="molecule type" value="Genomic_DNA"/>
</dbReference>
<protein>
    <submittedName>
        <fullName evidence="2">28041_t:CDS:1</fullName>
    </submittedName>
</protein>
<comment type="caution">
    <text evidence="2">The sequence shown here is derived from an EMBL/GenBank/DDBJ whole genome shotgun (WGS) entry which is preliminary data.</text>
</comment>
<feature type="compositionally biased region" description="Basic and acidic residues" evidence="1">
    <location>
        <begin position="63"/>
        <end position="73"/>
    </location>
</feature>
<keyword evidence="3" id="KW-1185">Reference proteome</keyword>
<proteinExistence type="predicted"/>
<dbReference type="Proteomes" id="UP000789901">
    <property type="component" value="Unassembled WGS sequence"/>
</dbReference>
<evidence type="ECO:0000313" key="3">
    <source>
        <dbReference type="Proteomes" id="UP000789901"/>
    </source>
</evidence>
<evidence type="ECO:0000256" key="1">
    <source>
        <dbReference type="SAM" id="MobiDB-lite"/>
    </source>
</evidence>
<feature type="region of interest" description="Disordered" evidence="1">
    <location>
        <begin position="1"/>
        <end position="91"/>
    </location>
</feature>
<organism evidence="2 3">
    <name type="scientific">Gigaspora margarita</name>
    <dbReference type="NCBI Taxonomy" id="4874"/>
    <lineage>
        <taxon>Eukaryota</taxon>
        <taxon>Fungi</taxon>
        <taxon>Fungi incertae sedis</taxon>
        <taxon>Mucoromycota</taxon>
        <taxon>Glomeromycotina</taxon>
        <taxon>Glomeromycetes</taxon>
        <taxon>Diversisporales</taxon>
        <taxon>Gigasporaceae</taxon>
        <taxon>Gigaspora</taxon>
    </lineage>
</organism>
<feature type="compositionally biased region" description="Low complexity" evidence="1">
    <location>
        <begin position="1"/>
        <end position="29"/>
    </location>
</feature>